<reference evidence="23 24" key="1">
    <citation type="journal article" date="2016" name="Proc. Natl. Acad. Sci. U.S.A.">
        <title>Comparative genomics of biotechnologically important yeasts.</title>
        <authorList>
            <person name="Riley R."/>
            <person name="Haridas S."/>
            <person name="Wolfe K.H."/>
            <person name="Lopes M.R."/>
            <person name="Hittinger C.T."/>
            <person name="Goeker M."/>
            <person name="Salamov A.A."/>
            <person name="Wisecaver J.H."/>
            <person name="Long T.M."/>
            <person name="Calvey C.H."/>
            <person name="Aerts A.L."/>
            <person name="Barry K.W."/>
            <person name="Choi C."/>
            <person name="Clum A."/>
            <person name="Coughlan A.Y."/>
            <person name="Deshpande S."/>
            <person name="Douglass A.P."/>
            <person name="Hanson S.J."/>
            <person name="Klenk H.-P."/>
            <person name="LaButti K.M."/>
            <person name="Lapidus A."/>
            <person name="Lindquist E.A."/>
            <person name="Lipzen A.M."/>
            <person name="Meier-Kolthoff J.P."/>
            <person name="Ohm R.A."/>
            <person name="Otillar R.P."/>
            <person name="Pangilinan J.L."/>
            <person name="Peng Y."/>
            <person name="Rokas A."/>
            <person name="Rosa C.A."/>
            <person name="Scheuner C."/>
            <person name="Sibirny A.A."/>
            <person name="Slot J.C."/>
            <person name="Stielow J.B."/>
            <person name="Sun H."/>
            <person name="Kurtzman C.P."/>
            <person name="Blackwell M."/>
            <person name="Grigoriev I.V."/>
            <person name="Jeffries T.W."/>
        </authorList>
    </citation>
    <scope>NUCLEOTIDE SEQUENCE [LARGE SCALE GENOMIC DNA]</scope>
    <source>
        <strain evidence="23 24">DSM 6958</strain>
    </source>
</reference>
<feature type="compositionally biased region" description="Gly residues" evidence="21">
    <location>
        <begin position="177"/>
        <end position="186"/>
    </location>
</feature>
<evidence type="ECO:0000259" key="22">
    <source>
        <dbReference type="PROSITE" id="PS50011"/>
    </source>
</evidence>
<evidence type="ECO:0000256" key="21">
    <source>
        <dbReference type="SAM" id="MobiDB-lite"/>
    </source>
</evidence>
<protein>
    <recommendedName>
        <fullName evidence="17">Cyclin-dependent kinase 8</fullName>
        <ecNumber evidence="4">2.7.11.22</ecNumber>
        <ecNumber evidence="3">2.7.11.23</ecNumber>
    </recommendedName>
</protein>
<keyword evidence="15" id="KW-0804">Transcription</keyword>
<dbReference type="InterPro" id="IPR008271">
    <property type="entry name" value="Ser/Thr_kinase_AS"/>
</dbReference>
<evidence type="ECO:0000256" key="10">
    <source>
        <dbReference type="ARBA" id="ARBA00022777"/>
    </source>
</evidence>
<evidence type="ECO:0000256" key="4">
    <source>
        <dbReference type="ARBA" id="ARBA00012425"/>
    </source>
</evidence>
<keyword evidence="7" id="KW-0808">Transferase</keyword>
<proteinExistence type="inferred from homology"/>
<dbReference type="Gene3D" id="1.10.510.10">
    <property type="entry name" value="Transferase(Phosphotransferase) domain 1"/>
    <property type="match status" value="1"/>
</dbReference>
<dbReference type="OrthoDB" id="6284126at2759"/>
<evidence type="ECO:0000256" key="20">
    <source>
        <dbReference type="ARBA" id="ARBA00049280"/>
    </source>
</evidence>
<evidence type="ECO:0000256" key="6">
    <source>
        <dbReference type="ARBA" id="ARBA00022527"/>
    </source>
</evidence>
<evidence type="ECO:0000256" key="5">
    <source>
        <dbReference type="ARBA" id="ARBA00022491"/>
    </source>
</evidence>
<dbReference type="STRING" id="857566.A0A1E3PQA7"/>
<keyword evidence="6" id="KW-0723">Serine/threonine-protein kinase</keyword>
<evidence type="ECO:0000256" key="17">
    <source>
        <dbReference type="ARBA" id="ARBA00041823"/>
    </source>
</evidence>
<name>A0A1E3PQA7_9ASCO</name>
<keyword evidence="8" id="KW-0479">Metal-binding</keyword>
<keyword evidence="24" id="KW-1185">Reference proteome</keyword>
<dbReference type="GO" id="GO:0005524">
    <property type="term" value="F:ATP binding"/>
    <property type="evidence" value="ECO:0007669"/>
    <property type="project" value="UniProtKB-KW"/>
</dbReference>
<keyword evidence="9" id="KW-0547">Nucleotide-binding</keyword>
<evidence type="ECO:0000256" key="7">
    <source>
        <dbReference type="ARBA" id="ARBA00022679"/>
    </source>
</evidence>
<dbReference type="InterPro" id="IPR000719">
    <property type="entry name" value="Prot_kinase_dom"/>
</dbReference>
<dbReference type="PROSITE" id="PS00108">
    <property type="entry name" value="PROTEIN_KINASE_ST"/>
    <property type="match status" value="1"/>
</dbReference>
<dbReference type="Pfam" id="PF00069">
    <property type="entry name" value="Pkinase"/>
    <property type="match status" value="1"/>
</dbReference>
<dbReference type="EMBL" id="KV454407">
    <property type="protein sequence ID" value="ODQ67623.1"/>
    <property type="molecule type" value="Genomic_DNA"/>
</dbReference>
<evidence type="ECO:0000256" key="3">
    <source>
        <dbReference type="ARBA" id="ARBA00012409"/>
    </source>
</evidence>
<evidence type="ECO:0000256" key="19">
    <source>
        <dbReference type="ARBA" id="ARBA00048367"/>
    </source>
</evidence>
<keyword evidence="11" id="KW-0067">ATP-binding</keyword>
<dbReference type="AlphaFoldDB" id="A0A1E3PQA7"/>
<evidence type="ECO:0000256" key="16">
    <source>
        <dbReference type="ARBA" id="ARBA00023242"/>
    </source>
</evidence>
<dbReference type="GO" id="GO:0008353">
    <property type="term" value="F:RNA polymerase II CTD heptapeptide repeat kinase activity"/>
    <property type="evidence" value="ECO:0007669"/>
    <property type="project" value="UniProtKB-EC"/>
</dbReference>
<comment type="similarity">
    <text evidence="2">Belongs to the protein kinase superfamily. CMGC Ser/Thr protein kinase family. CDC2/CDKX subfamily.</text>
</comment>
<comment type="catalytic activity">
    <reaction evidence="19">
        <text>L-seryl-[protein] + ATP = O-phospho-L-seryl-[protein] + ADP + H(+)</text>
        <dbReference type="Rhea" id="RHEA:17989"/>
        <dbReference type="Rhea" id="RHEA-COMP:9863"/>
        <dbReference type="Rhea" id="RHEA-COMP:11604"/>
        <dbReference type="ChEBI" id="CHEBI:15378"/>
        <dbReference type="ChEBI" id="CHEBI:29999"/>
        <dbReference type="ChEBI" id="CHEBI:30616"/>
        <dbReference type="ChEBI" id="CHEBI:83421"/>
        <dbReference type="ChEBI" id="CHEBI:456216"/>
        <dbReference type="EC" id="2.7.11.22"/>
    </reaction>
</comment>
<evidence type="ECO:0000256" key="8">
    <source>
        <dbReference type="ARBA" id="ARBA00022723"/>
    </source>
</evidence>
<comment type="catalytic activity">
    <reaction evidence="20">
        <text>[DNA-directed RNA polymerase] + ATP = phospho-[DNA-directed RNA polymerase] + ADP + H(+)</text>
        <dbReference type="Rhea" id="RHEA:10216"/>
        <dbReference type="Rhea" id="RHEA-COMP:11321"/>
        <dbReference type="Rhea" id="RHEA-COMP:11322"/>
        <dbReference type="ChEBI" id="CHEBI:15378"/>
        <dbReference type="ChEBI" id="CHEBI:30616"/>
        <dbReference type="ChEBI" id="CHEBI:43176"/>
        <dbReference type="ChEBI" id="CHEBI:68546"/>
        <dbReference type="ChEBI" id="CHEBI:456216"/>
        <dbReference type="EC" id="2.7.11.23"/>
    </reaction>
</comment>
<keyword evidence="13" id="KW-0805">Transcription regulation</keyword>
<evidence type="ECO:0000256" key="12">
    <source>
        <dbReference type="ARBA" id="ARBA00022842"/>
    </source>
</evidence>
<dbReference type="InterPro" id="IPR011009">
    <property type="entry name" value="Kinase-like_dom_sf"/>
</dbReference>
<organism evidence="23 24">
    <name type="scientific">Nadsonia fulvescens var. elongata DSM 6958</name>
    <dbReference type="NCBI Taxonomy" id="857566"/>
    <lineage>
        <taxon>Eukaryota</taxon>
        <taxon>Fungi</taxon>
        <taxon>Dikarya</taxon>
        <taxon>Ascomycota</taxon>
        <taxon>Saccharomycotina</taxon>
        <taxon>Dipodascomycetes</taxon>
        <taxon>Dipodascales</taxon>
        <taxon>Dipodascales incertae sedis</taxon>
        <taxon>Nadsonia</taxon>
    </lineage>
</organism>
<dbReference type="GO" id="GO:0046872">
    <property type="term" value="F:metal ion binding"/>
    <property type="evidence" value="ECO:0007669"/>
    <property type="project" value="UniProtKB-KW"/>
</dbReference>
<keyword evidence="16" id="KW-0539">Nucleus</keyword>
<keyword evidence="14" id="KW-0010">Activator</keyword>
<dbReference type="SUPFAM" id="SSF56112">
    <property type="entry name" value="Protein kinase-like (PK-like)"/>
    <property type="match status" value="1"/>
</dbReference>
<evidence type="ECO:0000256" key="13">
    <source>
        <dbReference type="ARBA" id="ARBA00023015"/>
    </source>
</evidence>
<evidence type="ECO:0000256" key="11">
    <source>
        <dbReference type="ARBA" id="ARBA00022840"/>
    </source>
</evidence>
<evidence type="ECO:0000313" key="24">
    <source>
        <dbReference type="Proteomes" id="UP000095009"/>
    </source>
</evidence>
<dbReference type="GO" id="GO:0016592">
    <property type="term" value="C:mediator complex"/>
    <property type="evidence" value="ECO:0007669"/>
    <property type="project" value="TreeGrafter"/>
</dbReference>
<comment type="subcellular location">
    <subcellularLocation>
        <location evidence="1">Nucleus</location>
    </subcellularLocation>
</comment>
<feature type="region of interest" description="Disordered" evidence="21">
    <location>
        <begin position="176"/>
        <end position="199"/>
    </location>
</feature>
<evidence type="ECO:0000256" key="15">
    <source>
        <dbReference type="ARBA" id="ARBA00023163"/>
    </source>
</evidence>
<sequence length="344" mass="38741">MALCREINHRNLTKLVETILEEKCIYMVFEFAEHDLLQIIHFHSHPDRNSIPESTLKSIMWQLLNGVSYLHQNWILHRDLKPANIMVTADGIVKIGDLGLARVFSSPLQSLYSGDKVVVTIWYRAPELLLGGRHYTPAVDMWAVGCIFAELLALRPIFKGEEAKIENNTMSNNGAGSMAGAGGGGNNISKNGNNNNGNLAGTVKKSVPFQRHQLQKIVEILGTPSVDEWPSLNKYPEFMALQSNFKIYPKNLKAWYHSIGATNLKALSLLQALLEYDTSKRLTAMDALSHPYFTDNNPKVTQNVFENQDFKYPGRKIAKDDNDIKSGRKRTNNEMGTSQRKKQK</sequence>
<evidence type="ECO:0000256" key="9">
    <source>
        <dbReference type="ARBA" id="ARBA00022741"/>
    </source>
</evidence>
<evidence type="ECO:0000313" key="23">
    <source>
        <dbReference type="EMBL" id="ODQ67623.1"/>
    </source>
</evidence>
<evidence type="ECO:0000256" key="14">
    <source>
        <dbReference type="ARBA" id="ARBA00023159"/>
    </source>
</evidence>
<keyword evidence="12" id="KW-0460">Magnesium</keyword>
<evidence type="ECO:0000256" key="18">
    <source>
        <dbReference type="ARBA" id="ARBA00047811"/>
    </source>
</evidence>
<dbReference type="SMART" id="SM00220">
    <property type="entry name" value="S_TKc"/>
    <property type="match status" value="1"/>
</dbReference>
<dbReference type="FunFam" id="1.10.510.10:FF:000408">
    <property type="entry name" value="Serine/threonine-protein kinase SSN3"/>
    <property type="match status" value="1"/>
</dbReference>
<dbReference type="PANTHER" id="PTHR24056:SF495">
    <property type="entry name" value="CYCLIN-DEPENDENT KINASE 8-RELATED"/>
    <property type="match status" value="1"/>
</dbReference>
<comment type="catalytic activity">
    <reaction evidence="18">
        <text>L-threonyl-[protein] + ATP = O-phospho-L-threonyl-[protein] + ADP + H(+)</text>
        <dbReference type="Rhea" id="RHEA:46608"/>
        <dbReference type="Rhea" id="RHEA-COMP:11060"/>
        <dbReference type="Rhea" id="RHEA-COMP:11605"/>
        <dbReference type="ChEBI" id="CHEBI:15378"/>
        <dbReference type="ChEBI" id="CHEBI:30013"/>
        <dbReference type="ChEBI" id="CHEBI:30616"/>
        <dbReference type="ChEBI" id="CHEBI:61977"/>
        <dbReference type="ChEBI" id="CHEBI:456216"/>
        <dbReference type="EC" id="2.7.11.22"/>
    </reaction>
</comment>
<feature type="compositionally biased region" description="Low complexity" evidence="21">
    <location>
        <begin position="187"/>
        <end position="199"/>
    </location>
</feature>
<dbReference type="Proteomes" id="UP000095009">
    <property type="component" value="Unassembled WGS sequence"/>
</dbReference>
<evidence type="ECO:0000256" key="1">
    <source>
        <dbReference type="ARBA" id="ARBA00004123"/>
    </source>
</evidence>
<dbReference type="Gene3D" id="3.30.200.20">
    <property type="entry name" value="Phosphorylase Kinase, domain 1"/>
    <property type="match status" value="1"/>
</dbReference>
<keyword evidence="10 23" id="KW-0418">Kinase</keyword>
<feature type="domain" description="Protein kinase" evidence="22">
    <location>
        <begin position="1"/>
        <end position="293"/>
    </location>
</feature>
<dbReference type="InterPro" id="IPR050108">
    <property type="entry name" value="CDK"/>
</dbReference>
<dbReference type="GO" id="GO:0004693">
    <property type="term" value="F:cyclin-dependent protein serine/threonine kinase activity"/>
    <property type="evidence" value="ECO:0007669"/>
    <property type="project" value="UniProtKB-EC"/>
</dbReference>
<keyword evidence="5" id="KW-0678">Repressor</keyword>
<dbReference type="EC" id="2.7.11.23" evidence="3"/>
<evidence type="ECO:0000256" key="2">
    <source>
        <dbReference type="ARBA" id="ARBA00006485"/>
    </source>
</evidence>
<feature type="compositionally biased region" description="Basic and acidic residues" evidence="21">
    <location>
        <begin position="317"/>
        <end position="326"/>
    </location>
</feature>
<gene>
    <name evidence="23" type="ORF">NADFUDRAFT_82050</name>
</gene>
<accession>A0A1E3PQA7</accession>
<dbReference type="PROSITE" id="PS50011">
    <property type="entry name" value="PROTEIN_KINASE_DOM"/>
    <property type="match status" value="1"/>
</dbReference>
<feature type="region of interest" description="Disordered" evidence="21">
    <location>
        <begin position="315"/>
        <end position="344"/>
    </location>
</feature>
<dbReference type="EC" id="2.7.11.22" evidence="4"/>
<dbReference type="PANTHER" id="PTHR24056">
    <property type="entry name" value="CELL DIVISION PROTEIN KINASE"/>
    <property type="match status" value="1"/>
</dbReference>